<dbReference type="Gene3D" id="3.10.450.40">
    <property type="match status" value="1"/>
</dbReference>
<dbReference type="STRING" id="526218.Sterm_1445"/>
<dbReference type="HOGENOM" id="CLU_141574_0_0_0"/>
<reference evidence="2" key="1">
    <citation type="submission" date="2009-09" db="EMBL/GenBank/DDBJ databases">
        <title>The complete chromosome of Sebaldella termitidis ATCC 33386.</title>
        <authorList>
            <consortium name="US DOE Joint Genome Institute (JGI-PGF)"/>
            <person name="Lucas S."/>
            <person name="Copeland A."/>
            <person name="Lapidus A."/>
            <person name="Glavina del Rio T."/>
            <person name="Dalin E."/>
            <person name="Tice H."/>
            <person name="Bruce D."/>
            <person name="Goodwin L."/>
            <person name="Pitluck S."/>
            <person name="Kyrpides N."/>
            <person name="Mavromatis K."/>
            <person name="Ivanova N."/>
            <person name="Mikhailova N."/>
            <person name="Sims D."/>
            <person name="Meincke L."/>
            <person name="Brettin T."/>
            <person name="Detter J.C."/>
            <person name="Han C."/>
            <person name="Larimer F."/>
            <person name="Land M."/>
            <person name="Hauser L."/>
            <person name="Markowitz V."/>
            <person name="Cheng J.F."/>
            <person name="Hugenholtz P."/>
            <person name="Woyke T."/>
            <person name="Wu D."/>
            <person name="Eisen J.A."/>
        </authorList>
    </citation>
    <scope>NUCLEOTIDE SEQUENCE [LARGE SCALE GENOMIC DNA]</scope>
    <source>
        <strain evidence="2">ATCC 33386 / NCTC 11300</strain>
    </source>
</reference>
<protein>
    <recommendedName>
        <fullName evidence="3">Phage protein</fullName>
    </recommendedName>
</protein>
<proteinExistence type="predicted"/>
<keyword evidence="2" id="KW-1185">Reference proteome</keyword>
<sequence>MVPKNFVNIPDINIVTIPTKTYKMELEENSDRISGFTDEQEAMKQAIYKIIRTERYKYIIYDWNYGIELEDLFGMPVNYCVPEIERRIREALLQDTRISEVNNFEFDTSKKGVVLVKFTAYTEFGEINIIDEEVSI</sequence>
<name>D1AHS3_SEBTE</name>
<organism evidence="1 2">
    <name type="scientific">Sebaldella termitidis (strain ATCC 33386 / NCTC 11300)</name>
    <dbReference type="NCBI Taxonomy" id="526218"/>
    <lineage>
        <taxon>Bacteria</taxon>
        <taxon>Fusobacteriati</taxon>
        <taxon>Fusobacteriota</taxon>
        <taxon>Fusobacteriia</taxon>
        <taxon>Fusobacteriales</taxon>
        <taxon>Leptotrichiaceae</taxon>
        <taxon>Sebaldella</taxon>
    </lineage>
</organism>
<dbReference type="SUPFAM" id="SSF160719">
    <property type="entry name" value="gpW/gp25-like"/>
    <property type="match status" value="1"/>
</dbReference>
<dbReference type="EMBL" id="CP001739">
    <property type="protein sequence ID" value="ACZ08307.1"/>
    <property type="molecule type" value="Genomic_DNA"/>
</dbReference>
<dbReference type="AlphaFoldDB" id="D1AHS3"/>
<accession>D1AHS3</accession>
<dbReference type="InterPro" id="IPR020288">
    <property type="entry name" value="Sheath_initiator"/>
</dbReference>
<evidence type="ECO:0008006" key="3">
    <source>
        <dbReference type="Google" id="ProtNLM"/>
    </source>
</evidence>
<dbReference type="Pfam" id="PF10934">
    <property type="entry name" value="Sheath_initiator"/>
    <property type="match status" value="1"/>
</dbReference>
<evidence type="ECO:0000313" key="1">
    <source>
        <dbReference type="EMBL" id="ACZ08307.1"/>
    </source>
</evidence>
<dbReference type="RefSeq" id="WP_012860903.1">
    <property type="nucleotide sequence ID" value="NC_013517.1"/>
</dbReference>
<evidence type="ECO:0000313" key="2">
    <source>
        <dbReference type="Proteomes" id="UP000000845"/>
    </source>
</evidence>
<reference evidence="1 2" key="2">
    <citation type="journal article" date="2010" name="Stand. Genomic Sci.">
        <title>Complete genome sequence of Sebaldella termitidis type strain (NCTC 11300).</title>
        <authorList>
            <person name="Harmon-Smith M."/>
            <person name="Celia L."/>
            <person name="Chertkov O."/>
            <person name="Lapidus A."/>
            <person name="Copeland A."/>
            <person name="Glavina Del Rio T."/>
            <person name="Nolan M."/>
            <person name="Lucas S."/>
            <person name="Tice H."/>
            <person name="Cheng J.F."/>
            <person name="Han C."/>
            <person name="Detter J.C."/>
            <person name="Bruce D."/>
            <person name="Goodwin L."/>
            <person name="Pitluck S."/>
            <person name="Pati A."/>
            <person name="Liolios K."/>
            <person name="Ivanova N."/>
            <person name="Mavromatis K."/>
            <person name="Mikhailova N."/>
            <person name="Chen A."/>
            <person name="Palaniappan K."/>
            <person name="Land M."/>
            <person name="Hauser L."/>
            <person name="Chang Y.J."/>
            <person name="Jeffries C.D."/>
            <person name="Brettin T."/>
            <person name="Goker M."/>
            <person name="Beck B."/>
            <person name="Bristow J."/>
            <person name="Eisen J.A."/>
            <person name="Markowitz V."/>
            <person name="Hugenholtz P."/>
            <person name="Kyrpides N.C."/>
            <person name="Klenk H.P."/>
            <person name="Chen F."/>
        </authorList>
    </citation>
    <scope>NUCLEOTIDE SEQUENCE [LARGE SCALE GENOMIC DNA]</scope>
    <source>
        <strain evidence="2">ATCC 33386 / NCTC 11300</strain>
    </source>
</reference>
<dbReference type="KEGG" id="str:Sterm_1445"/>
<dbReference type="eggNOG" id="COG3628">
    <property type="taxonomic scope" value="Bacteria"/>
</dbReference>
<gene>
    <name evidence="1" type="ordered locus">Sterm_1445</name>
</gene>
<dbReference type="Proteomes" id="UP000000845">
    <property type="component" value="Chromosome"/>
</dbReference>